<protein>
    <submittedName>
        <fullName evidence="1">Uncharacterized protein</fullName>
    </submittedName>
</protein>
<dbReference type="OrthoDB" id="332390at2759"/>
<evidence type="ECO:0000313" key="1">
    <source>
        <dbReference type="EMBL" id="VDN49761.1"/>
    </source>
</evidence>
<evidence type="ECO:0000313" key="2">
    <source>
        <dbReference type="Proteomes" id="UP000271098"/>
    </source>
</evidence>
<dbReference type="AlphaFoldDB" id="A0A3P7Q339"/>
<keyword evidence="2" id="KW-1185">Reference proteome</keyword>
<proteinExistence type="predicted"/>
<organism evidence="1 2">
    <name type="scientific">Gongylonema pulchrum</name>
    <dbReference type="NCBI Taxonomy" id="637853"/>
    <lineage>
        <taxon>Eukaryota</taxon>
        <taxon>Metazoa</taxon>
        <taxon>Ecdysozoa</taxon>
        <taxon>Nematoda</taxon>
        <taxon>Chromadorea</taxon>
        <taxon>Rhabditida</taxon>
        <taxon>Spirurina</taxon>
        <taxon>Spiruromorpha</taxon>
        <taxon>Spiruroidea</taxon>
        <taxon>Gongylonematidae</taxon>
        <taxon>Gongylonema</taxon>
    </lineage>
</organism>
<dbReference type="EMBL" id="UYRT01116445">
    <property type="protein sequence ID" value="VDN49761.1"/>
    <property type="molecule type" value="Genomic_DNA"/>
</dbReference>
<dbReference type="Proteomes" id="UP000271098">
    <property type="component" value="Unassembled WGS sequence"/>
</dbReference>
<accession>A0A3P7Q339</accession>
<name>A0A3P7Q339_9BILA</name>
<sequence>MQPYERLAILKVIIQQLLTYEKFRSTVDERITSLIEMRKELKNLRTFDATQEKDSHEACLVREYEAEQIEELGEAARADVVKKEKPSSETTTLINFVKNGTFVGRREERVREVEQVSVPQFFFFFFQYLD</sequence>
<reference evidence="1 2" key="1">
    <citation type="submission" date="2018-11" db="EMBL/GenBank/DDBJ databases">
        <authorList>
            <consortium name="Pathogen Informatics"/>
        </authorList>
    </citation>
    <scope>NUCLEOTIDE SEQUENCE [LARGE SCALE GENOMIC DNA]</scope>
</reference>
<gene>
    <name evidence="1" type="ORF">GPUH_LOCUS26979</name>
</gene>